<dbReference type="PRINTS" id="PR00727">
    <property type="entry name" value="LEADERPTASE"/>
</dbReference>
<evidence type="ECO:0000256" key="1">
    <source>
        <dbReference type="ARBA" id="ARBA00000677"/>
    </source>
</evidence>
<gene>
    <name evidence="10" type="primary">lepB</name>
    <name evidence="10" type="ORF">FFZ77_25945</name>
</gene>
<evidence type="ECO:0000256" key="6">
    <source>
        <dbReference type="ARBA" id="ARBA00022801"/>
    </source>
</evidence>
<evidence type="ECO:0000256" key="8">
    <source>
        <dbReference type="SAM" id="MobiDB-lite"/>
    </source>
</evidence>
<evidence type="ECO:0000256" key="2">
    <source>
        <dbReference type="ARBA" id="ARBA00004401"/>
    </source>
</evidence>
<comment type="subcellular location">
    <subcellularLocation>
        <location evidence="2">Cell membrane</location>
        <topology evidence="2">Single-pass type II membrane protein</topology>
    </subcellularLocation>
    <subcellularLocation>
        <location evidence="7">Membrane</location>
        <topology evidence="7">Single-pass type II membrane protein</topology>
    </subcellularLocation>
</comment>
<comment type="caution">
    <text evidence="10">The sequence shown here is derived from an EMBL/GenBank/DDBJ whole genome shotgun (WGS) entry which is preliminary data.</text>
</comment>
<reference evidence="10 11" key="1">
    <citation type="submission" date="2019-06" db="EMBL/GenBank/DDBJ databases">
        <title>Comparative genomics and metabolomics analyses of clavulanic acid producing Streptomyces species provides insight into specialized metabolism and evolution of beta-lactam biosynthetic gene clusters.</title>
        <authorList>
            <person name="Moore M.A."/>
            <person name="Cruz-Morales P."/>
            <person name="Barona Gomez F."/>
            <person name="Kapil T."/>
        </authorList>
    </citation>
    <scope>NUCLEOTIDE SEQUENCE [LARGE SCALE GENOMIC DNA]</scope>
    <source>
        <strain evidence="10 11">T-272</strain>
    </source>
</reference>
<evidence type="ECO:0000256" key="4">
    <source>
        <dbReference type="ARBA" id="ARBA00013208"/>
    </source>
</evidence>
<keyword evidence="6 7" id="KW-0378">Hydrolase</keyword>
<evidence type="ECO:0000313" key="10">
    <source>
        <dbReference type="EMBL" id="MQS38906.1"/>
    </source>
</evidence>
<dbReference type="InterPro" id="IPR019758">
    <property type="entry name" value="Pept_S26A_signal_pept_1_CS"/>
</dbReference>
<feature type="domain" description="Peptidase S26" evidence="9">
    <location>
        <begin position="61"/>
        <end position="252"/>
    </location>
</feature>
<accession>A0ABW9P0J1</accession>
<name>A0ABW9P0J1_9ACTN</name>
<dbReference type="CDD" id="cd06530">
    <property type="entry name" value="S26_SPase_I"/>
    <property type="match status" value="1"/>
</dbReference>
<dbReference type="InterPro" id="IPR036286">
    <property type="entry name" value="LexA/Signal_pep-like_sf"/>
</dbReference>
<evidence type="ECO:0000256" key="3">
    <source>
        <dbReference type="ARBA" id="ARBA00009370"/>
    </source>
</evidence>
<keyword evidence="7" id="KW-1133">Transmembrane helix</keyword>
<sequence length="299" mass="31284">MDTAAKHTERDHSSDPDAGDAAEGSRSVLFRSVLFRGGWSREGAGPDAGPGIGPGTAPSWRRTGVLALVITTLVLLFSRFVIQPFQIPSGSMEPTLRIGDRVLVNKLAYRFDGEPRRGDLIVFDGRGSFVQGDPAGNPVGEAAREVLAALGLTEPDETDFIKRVVGVGGDRVVCCDASGRISVNGAALDEGYLRPGDAPSEVPFDIVVPPGRLWVMGDHRSNSRDSRDLLGAPGGGMVPVEKVVGRADWIGWPLGRWTSLERADVFARVPDAPSGGHQGPSGGSPGRGSAPPEPGGAHG</sequence>
<dbReference type="InterPro" id="IPR000223">
    <property type="entry name" value="Pept_S26A_signal_pept_1"/>
</dbReference>
<dbReference type="EC" id="3.4.21.89" evidence="4 7"/>
<dbReference type="Gene3D" id="2.10.109.10">
    <property type="entry name" value="Umud Fragment, subunit A"/>
    <property type="match status" value="1"/>
</dbReference>
<organism evidence="10 11">
    <name type="scientific">Streptomyces katsurahamanus</name>
    <dbReference type="NCBI Taxonomy" id="2577098"/>
    <lineage>
        <taxon>Bacteria</taxon>
        <taxon>Bacillati</taxon>
        <taxon>Actinomycetota</taxon>
        <taxon>Actinomycetes</taxon>
        <taxon>Kitasatosporales</taxon>
        <taxon>Streptomycetaceae</taxon>
        <taxon>Streptomyces</taxon>
    </lineage>
</organism>
<keyword evidence="11" id="KW-1185">Reference proteome</keyword>
<keyword evidence="7" id="KW-0812">Transmembrane</keyword>
<evidence type="ECO:0000313" key="11">
    <source>
        <dbReference type="Proteomes" id="UP000460558"/>
    </source>
</evidence>
<dbReference type="PANTHER" id="PTHR43390">
    <property type="entry name" value="SIGNAL PEPTIDASE I"/>
    <property type="match status" value="1"/>
</dbReference>
<dbReference type="RefSeq" id="WP_153486270.1">
    <property type="nucleotide sequence ID" value="NZ_VDEQ01000300.1"/>
</dbReference>
<dbReference type="SUPFAM" id="SSF51306">
    <property type="entry name" value="LexA/Signal peptidase"/>
    <property type="match status" value="1"/>
</dbReference>
<proteinExistence type="inferred from homology"/>
<dbReference type="InterPro" id="IPR019533">
    <property type="entry name" value="Peptidase_S26"/>
</dbReference>
<evidence type="ECO:0000256" key="7">
    <source>
        <dbReference type="RuleBase" id="RU362042"/>
    </source>
</evidence>
<keyword evidence="7" id="KW-0472">Membrane</keyword>
<feature type="compositionally biased region" description="Gly residues" evidence="8">
    <location>
        <begin position="276"/>
        <end position="286"/>
    </location>
</feature>
<evidence type="ECO:0000256" key="5">
    <source>
        <dbReference type="ARBA" id="ARBA00022670"/>
    </source>
</evidence>
<dbReference type="PROSITE" id="PS00501">
    <property type="entry name" value="SPASE_I_1"/>
    <property type="match status" value="1"/>
</dbReference>
<feature type="region of interest" description="Disordered" evidence="8">
    <location>
        <begin position="268"/>
        <end position="299"/>
    </location>
</feature>
<dbReference type="GO" id="GO:0009003">
    <property type="term" value="F:signal peptidase activity"/>
    <property type="evidence" value="ECO:0007669"/>
    <property type="project" value="UniProtKB-EC"/>
</dbReference>
<dbReference type="PROSITE" id="PS00761">
    <property type="entry name" value="SPASE_I_3"/>
    <property type="match status" value="1"/>
</dbReference>
<dbReference type="NCBIfam" id="TIGR02227">
    <property type="entry name" value="sigpep_I_bact"/>
    <property type="match status" value="1"/>
</dbReference>
<evidence type="ECO:0000259" key="9">
    <source>
        <dbReference type="Pfam" id="PF10502"/>
    </source>
</evidence>
<dbReference type="EMBL" id="VDEQ01000300">
    <property type="protein sequence ID" value="MQS38906.1"/>
    <property type="molecule type" value="Genomic_DNA"/>
</dbReference>
<dbReference type="PANTHER" id="PTHR43390:SF1">
    <property type="entry name" value="CHLOROPLAST PROCESSING PEPTIDASE"/>
    <property type="match status" value="1"/>
</dbReference>
<protein>
    <recommendedName>
        <fullName evidence="4 7">Signal peptidase I</fullName>
        <ecNumber evidence="4 7">3.4.21.89</ecNumber>
    </recommendedName>
</protein>
<comment type="similarity">
    <text evidence="3 7">Belongs to the peptidase S26 family.</text>
</comment>
<feature type="compositionally biased region" description="Basic and acidic residues" evidence="8">
    <location>
        <begin position="1"/>
        <end position="15"/>
    </location>
</feature>
<feature type="transmembrane region" description="Helical" evidence="7">
    <location>
        <begin position="64"/>
        <end position="82"/>
    </location>
</feature>
<keyword evidence="5 7" id="KW-0645">Protease</keyword>
<dbReference type="Proteomes" id="UP000460558">
    <property type="component" value="Unassembled WGS sequence"/>
</dbReference>
<feature type="region of interest" description="Disordered" evidence="8">
    <location>
        <begin position="1"/>
        <end position="24"/>
    </location>
</feature>
<dbReference type="Pfam" id="PF10502">
    <property type="entry name" value="Peptidase_S26"/>
    <property type="match status" value="1"/>
</dbReference>
<comment type="catalytic activity">
    <reaction evidence="1 7">
        <text>Cleavage of hydrophobic, N-terminal signal or leader sequences from secreted and periplasmic proteins.</text>
        <dbReference type="EC" id="3.4.21.89"/>
    </reaction>
</comment>
<dbReference type="InterPro" id="IPR019756">
    <property type="entry name" value="Pept_S26A_signal_pept_1_Ser-AS"/>
</dbReference>